<organism evidence="1 2">
    <name type="scientific">Russula earlei</name>
    <dbReference type="NCBI Taxonomy" id="71964"/>
    <lineage>
        <taxon>Eukaryota</taxon>
        <taxon>Fungi</taxon>
        <taxon>Dikarya</taxon>
        <taxon>Basidiomycota</taxon>
        <taxon>Agaricomycotina</taxon>
        <taxon>Agaricomycetes</taxon>
        <taxon>Russulales</taxon>
        <taxon>Russulaceae</taxon>
        <taxon>Russula</taxon>
    </lineage>
</organism>
<proteinExistence type="predicted"/>
<evidence type="ECO:0000313" key="2">
    <source>
        <dbReference type="Proteomes" id="UP001207468"/>
    </source>
</evidence>
<dbReference type="EMBL" id="JAGFNK010000090">
    <property type="protein sequence ID" value="KAI9508454.1"/>
    <property type="molecule type" value="Genomic_DNA"/>
</dbReference>
<dbReference type="Proteomes" id="UP001207468">
    <property type="component" value="Unassembled WGS sequence"/>
</dbReference>
<feature type="non-terminal residue" evidence="1">
    <location>
        <position position="1"/>
    </location>
</feature>
<keyword evidence="2" id="KW-1185">Reference proteome</keyword>
<gene>
    <name evidence="1" type="ORF">F5148DRAFT_979769</name>
</gene>
<evidence type="ECO:0000313" key="1">
    <source>
        <dbReference type="EMBL" id="KAI9508454.1"/>
    </source>
</evidence>
<name>A0ACC0UBI2_9AGAM</name>
<protein>
    <submittedName>
        <fullName evidence="1">Uncharacterized protein</fullName>
    </submittedName>
</protein>
<reference evidence="1" key="1">
    <citation type="submission" date="2021-03" db="EMBL/GenBank/DDBJ databases">
        <title>Evolutionary priming and transition to the ectomycorrhizal habit in an iconic lineage of mushroom-forming fungi: is preadaptation a requirement?</title>
        <authorList>
            <consortium name="DOE Joint Genome Institute"/>
            <person name="Looney B.P."/>
            <person name="Miyauchi S."/>
            <person name="Morin E."/>
            <person name="Drula E."/>
            <person name="Courty P.E."/>
            <person name="Chicoki N."/>
            <person name="Fauchery L."/>
            <person name="Kohler A."/>
            <person name="Kuo A."/>
            <person name="LaButti K."/>
            <person name="Pangilinan J."/>
            <person name="Lipzen A."/>
            <person name="Riley R."/>
            <person name="Andreopoulos W."/>
            <person name="He G."/>
            <person name="Johnson J."/>
            <person name="Barry K.W."/>
            <person name="Grigoriev I.V."/>
            <person name="Nagy L."/>
            <person name="Hibbett D."/>
            <person name="Henrissat B."/>
            <person name="Matheny P.B."/>
            <person name="Labbe J."/>
            <person name="Martin A.F."/>
        </authorList>
    </citation>
    <scope>NUCLEOTIDE SEQUENCE</scope>
    <source>
        <strain evidence="1">BPL698</strain>
    </source>
</reference>
<accession>A0ACC0UBI2</accession>
<comment type="caution">
    <text evidence="1">The sequence shown here is derived from an EMBL/GenBank/DDBJ whole genome shotgun (WGS) entry which is preliminary data.</text>
</comment>
<sequence length="113" mass="12806">YDTMFVETNAELDGMPGTAIAYALLFFLFTFDDTYYPCTLVHWLVPGSEPDNNTSLWVVQLEFEGNGQRTLGIIHLDCIVWAAHLLPVYGLSFAPKNFHFLDALNAFCAYFIN</sequence>